<dbReference type="InterPro" id="IPR036249">
    <property type="entry name" value="Thioredoxin-like_sf"/>
</dbReference>
<dbReference type="Pfam" id="PF00085">
    <property type="entry name" value="Thioredoxin"/>
    <property type="match status" value="1"/>
</dbReference>
<evidence type="ECO:0000256" key="3">
    <source>
        <dbReference type="ARBA" id="ARBA00022982"/>
    </source>
</evidence>
<evidence type="ECO:0000256" key="2">
    <source>
        <dbReference type="ARBA" id="ARBA00022448"/>
    </source>
</evidence>
<keyword evidence="2" id="KW-0813">Transport</keyword>
<accession>A0A1H2RYH6</accession>
<dbReference type="InterPro" id="IPR005746">
    <property type="entry name" value="Thioredoxin"/>
</dbReference>
<name>A0A1H2RYH6_9BACL</name>
<dbReference type="Gene3D" id="3.40.30.10">
    <property type="entry name" value="Glutaredoxin"/>
    <property type="match status" value="1"/>
</dbReference>
<keyword evidence="5 7" id="KW-0676">Redox-active center</keyword>
<dbReference type="CDD" id="cd02947">
    <property type="entry name" value="TRX_family"/>
    <property type="match status" value="1"/>
</dbReference>
<dbReference type="GO" id="GO:0015035">
    <property type="term" value="F:protein-disulfide reductase activity"/>
    <property type="evidence" value="ECO:0007669"/>
    <property type="project" value="InterPro"/>
</dbReference>
<evidence type="ECO:0000256" key="5">
    <source>
        <dbReference type="ARBA" id="ARBA00023284"/>
    </source>
</evidence>
<dbReference type="AlphaFoldDB" id="A0A1H2RYH6"/>
<evidence type="ECO:0000256" key="7">
    <source>
        <dbReference type="PIRSR" id="PIRSR000077-4"/>
    </source>
</evidence>
<evidence type="ECO:0000256" key="6">
    <source>
        <dbReference type="PIRNR" id="PIRNR000077"/>
    </source>
</evidence>
<dbReference type="PANTHER" id="PTHR45663:SF6">
    <property type="entry name" value="THIOREDOXIN-LIKE PROTEIN YDBP"/>
    <property type="match status" value="1"/>
</dbReference>
<dbReference type="PIRSF" id="PIRSF000077">
    <property type="entry name" value="Thioredoxin"/>
    <property type="match status" value="1"/>
</dbReference>
<sequence>MEQITSNDRYREVTQNGRVMVEFYANWCPDCRRIEPYFDEWEAKYKDSFSMVRVNRDELPDLGEELQILGIPTFIAYDNGKEVNRLFSRDAKSKEQVEAFLDQAYQG</sequence>
<evidence type="ECO:0000259" key="8">
    <source>
        <dbReference type="PROSITE" id="PS51352"/>
    </source>
</evidence>
<dbReference type="STRING" id="89784.SAMN04489725_103175"/>
<dbReference type="InterPro" id="IPR013766">
    <property type="entry name" value="Thioredoxin_domain"/>
</dbReference>
<keyword evidence="4 7" id="KW-1015">Disulfide bond</keyword>
<dbReference type="PROSITE" id="PS51352">
    <property type="entry name" value="THIOREDOXIN_2"/>
    <property type="match status" value="1"/>
</dbReference>
<evidence type="ECO:0000256" key="1">
    <source>
        <dbReference type="ARBA" id="ARBA00008987"/>
    </source>
</evidence>
<proteinExistence type="inferred from homology"/>
<feature type="domain" description="Thioredoxin" evidence="8">
    <location>
        <begin position="1"/>
        <end position="106"/>
    </location>
</feature>
<dbReference type="EMBL" id="FNOJ01000003">
    <property type="protein sequence ID" value="SDW23834.1"/>
    <property type="molecule type" value="Genomic_DNA"/>
</dbReference>
<dbReference type="GO" id="GO:0005829">
    <property type="term" value="C:cytosol"/>
    <property type="evidence" value="ECO:0007669"/>
    <property type="project" value="TreeGrafter"/>
</dbReference>
<feature type="disulfide bond" description="Redox-active" evidence="7">
    <location>
        <begin position="28"/>
        <end position="31"/>
    </location>
</feature>
<evidence type="ECO:0000313" key="9">
    <source>
        <dbReference type="EMBL" id="SDW23834.1"/>
    </source>
</evidence>
<keyword evidence="3" id="KW-0249">Electron transport</keyword>
<keyword evidence="10" id="KW-1185">Reference proteome</keyword>
<evidence type="ECO:0000313" key="10">
    <source>
        <dbReference type="Proteomes" id="UP000182589"/>
    </source>
</evidence>
<gene>
    <name evidence="9" type="ORF">SAMN04489725_103175</name>
</gene>
<dbReference type="RefSeq" id="WP_074691911.1">
    <property type="nucleotide sequence ID" value="NZ_FNOJ01000003.1"/>
</dbReference>
<dbReference type="PANTHER" id="PTHR45663">
    <property type="entry name" value="GEO12009P1"/>
    <property type="match status" value="1"/>
</dbReference>
<reference evidence="10" key="1">
    <citation type="submission" date="2016-10" db="EMBL/GenBank/DDBJ databases">
        <authorList>
            <person name="Varghese N."/>
        </authorList>
    </citation>
    <scope>NUCLEOTIDE SEQUENCE [LARGE SCALE GENOMIC DNA]</scope>
    <source>
        <strain evidence="10">DSM 12489</strain>
    </source>
</reference>
<dbReference type="Proteomes" id="UP000182589">
    <property type="component" value="Unassembled WGS sequence"/>
</dbReference>
<organism evidence="9 10">
    <name type="scientific">Alicyclobacillus hesperidum</name>
    <dbReference type="NCBI Taxonomy" id="89784"/>
    <lineage>
        <taxon>Bacteria</taxon>
        <taxon>Bacillati</taxon>
        <taxon>Bacillota</taxon>
        <taxon>Bacilli</taxon>
        <taxon>Bacillales</taxon>
        <taxon>Alicyclobacillaceae</taxon>
        <taxon>Alicyclobacillus</taxon>
    </lineage>
</organism>
<comment type="similarity">
    <text evidence="1 6">Belongs to the thioredoxin family.</text>
</comment>
<protein>
    <recommendedName>
        <fullName evidence="6">Thioredoxin</fullName>
    </recommendedName>
</protein>
<dbReference type="GO" id="GO:0045454">
    <property type="term" value="P:cell redox homeostasis"/>
    <property type="evidence" value="ECO:0007669"/>
    <property type="project" value="TreeGrafter"/>
</dbReference>
<dbReference type="SUPFAM" id="SSF52833">
    <property type="entry name" value="Thioredoxin-like"/>
    <property type="match status" value="1"/>
</dbReference>
<evidence type="ECO:0000256" key="4">
    <source>
        <dbReference type="ARBA" id="ARBA00023157"/>
    </source>
</evidence>